<evidence type="ECO:0000313" key="3">
    <source>
        <dbReference type="Proteomes" id="UP000176192"/>
    </source>
</evidence>
<comment type="caution">
    <text evidence="2">The sequence shown here is derived from an EMBL/GenBank/DDBJ whole genome shotgun (WGS) entry which is preliminary data.</text>
</comment>
<gene>
    <name evidence="2" type="ORF">A3G06_02135</name>
</gene>
<dbReference type="NCBIfam" id="TIGR02532">
    <property type="entry name" value="IV_pilin_GFxxxE"/>
    <property type="match status" value="1"/>
</dbReference>
<dbReference type="AlphaFoldDB" id="A0A1F6YD56"/>
<evidence type="ECO:0000256" key="1">
    <source>
        <dbReference type="SAM" id="Phobius"/>
    </source>
</evidence>
<organism evidence="2 3">
    <name type="scientific">Candidatus Nomurabacteria bacterium RIFCSPLOWO2_12_FULL_46_14</name>
    <dbReference type="NCBI Taxonomy" id="1801797"/>
    <lineage>
        <taxon>Bacteria</taxon>
        <taxon>Candidatus Nomuraibacteriota</taxon>
    </lineage>
</organism>
<reference evidence="2 3" key="1">
    <citation type="journal article" date="2016" name="Nat. Commun.">
        <title>Thousands of microbial genomes shed light on interconnected biogeochemical processes in an aquifer system.</title>
        <authorList>
            <person name="Anantharaman K."/>
            <person name="Brown C.T."/>
            <person name="Hug L.A."/>
            <person name="Sharon I."/>
            <person name="Castelle C.J."/>
            <person name="Probst A.J."/>
            <person name="Thomas B.C."/>
            <person name="Singh A."/>
            <person name="Wilkins M.J."/>
            <person name="Karaoz U."/>
            <person name="Brodie E.L."/>
            <person name="Williams K.H."/>
            <person name="Hubbard S.S."/>
            <person name="Banfield J.F."/>
        </authorList>
    </citation>
    <scope>NUCLEOTIDE SEQUENCE [LARGE SCALE GENOMIC DNA]</scope>
</reference>
<dbReference type="Proteomes" id="UP000176192">
    <property type="component" value="Unassembled WGS sequence"/>
</dbReference>
<dbReference type="SUPFAM" id="SSF54523">
    <property type="entry name" value="Pili subunits"/>
    <property type="match status" value="1"/>
</dbReference>
<feature type="transmembrane region" description="Helical" evidence="1">
    <location>
        <begin position="20"/>
        <end position="38"/>
    </location>
</feature>
<dbReference type="InterPro" id="IPR012902">
    <property type="entry name" value="N_methyl_site"/>
</dbReference>
<sequence length="207" mass="22408">MKLFFKNLKNFNAGMTYVELIVVLSIFSVMSAIMLFDYNKFEGKVDIKNLANDIAIKAIEAQKSATAGRLPPSGSYAAGWKPSYGLYFKLGSPGDNKTFLYFTDLNQSGDFLDPLFCPTPGNGGECLEKINITKGNTITELRAYYADASSSTGNDLSINFTRPNAGATIRSSTGFSGPVAYVQITIASPQGNTAKVKIYTSGRIQID</sequence>
<dbReference type="STRING" id="1801797.A3G06_02135"/>
<evidence type="ECO:0000313" key="2">
    <source>
        <dbReference type="EMBL" id="OGJ04323.1"/>
    </source>
</evidence>
<protein>
    <recommendedName>
        <fullName evidence="4">General secretion pathway GspH domain-containing protein</fullName>
    </recommendedName>
</protein>
<keyword evidence="1" id="KW-0472">Membrane</keyword>
<keyword evidence="1" id="KW-1133">Transmembrane helix</keyword>
<evidence type="ECO:0008006" key="4">
    <source>
        <dbReference type="Google" id="ProtNLM"/>
    </source>
</evidence>
<dbReference type="InterPro" id="IPR045584">
    <property type="entry name" value="Pilin-like"/>
</dbReference>
<accession>A0A1F6YD56</accession>
<keyword evidence="1" id="KW-0812">Transmembrane</keyword>
<name>A0A1F6YD56_9BACT</name>
<proteinExistence type="predicted"/>
<dbReference type="EMBL" id="MFVV01000001">
    <property type="protein sequence ID" value="OGJ04323.1"/>
    <property type="molecule type" value="Genomic_DNA"/>
</dbReference>